<dbReference type="Proteomes" id="UP001224775">
    <property type="component" value="Unassembled WGS sequence"/>
</dbReference>
<evidence type="ECO:0000313" key="18">
    <source>
        <dbReference type="EMBL" id="KAK1748238.1"/>
    </source>
</evidence>
<keyword evidence="10 13" id="KW-0460">Magnesium</keyword>
<evidence type="ECO:0000259" key="17">
    <source>
        <dbReference type="Pfam" id="PF02887"/>
    </source>
</evidence>
<comment type="similarity">
    <text evidence="3 13">Belongs to the pyruvate kinase family.</text>
</comment>
<dbReference type="NCBIfam" id="NF004491">
    <property type="entry name" value="PRK05826.1"/>
    <property type="match status" value="1"/>
</dbReference>
<evidence type="ECO:0000256" key="1">
    <source>
        <dbReference type="ARBA" id="ARBA00001958"/>
    </source>
</evidence>
<feature type="domain" description="Pyruvate kinase barrel" evidence="16">
    <location>
        <begin position="164"/>
        <end position="491"/>
    </location>
</feature>
<sequence length="655" mass="70409">MMRVLSPALSLLLLAAADAFSPISIGRPSTILHGGGGHIGSGGMADTRNPDTIQHEDPRKSISAAPSFEEYLKQRANEGNTAATAPTAPPAPIAEGDFDATAAIVASSSATPSVGYGSASSYLDTLSRTDAIAADMLDSSRKASTAASAPAKTDNFKSSPRWRKKTKQLATLGPASSDFEMIEKLFLAGADVFRLNFSHGEHAQKKELLDIIRAVEAKYDHPIAILGDLQGPKIRTGTFANPAGELLQAGQIFRFDSDETPGNAQRVFLPHPEILEASEVGHVLLIDDGKVKVVVSGKGPGYLDCEVVVGGMIKDRKGVNTPDSILEISCLTPKDREDLDYMLGIGVDWVALSFVQRPEDIVEIKRLIMSYNPNNANPPHIMAKIEKPSCFWGDNLERIVELCDGIMVARGDLGVECQPEDVPILQKTIIDECRAQGKPSVVATQMMESMIESPTPTRAEASDAATAIYDGADAIMLSAESAAGMYPEESVLMQQRIINRVEGDSHYSKYLQATRPKITDGSTASAIILAARSVARNVNAKCIATFTNGGETARKASMKRPEQPICAISPLKETCRHLAMSWGVYPEYCPTENLDTDNFRDMLRTCCEITLRKGLVSDDKDLIVVTAGFPFGTPGAANIIRVIPAAGPSYWDETL</sequence>
<evidence type="ECO:0000313" key="19">
    <source>
        <dbReference type="Proteomes" id="UP001224775"/>
    </source>
</evidence>
<evidence type="ECO:0000256" key="2">
    <source>
        <dbReference type="ARBA" id="ARBA00004997"/>
    </source>
</evidence>
<protein>
    <recommendedName>
        <fullName evidence="4 13">Pyruvate kinase</fullName>
        <ecNumber evidence="4 13">2.7.1.40</ecNumber>
    </recommendedName>
</protein>
<dbReference type="InterPro" id="IPR015795">
    <property type="entry name" value="Pyrv_Knase_C"/>
</dbReference>
<evidence type="ECO:0000256" key="15">
    <source>
        <dbReference type="SAM" id="SignalP"/>
    </source>
</evidence>
<organism evidence="18 19">
    <name type="scientific">Skeletonema marinoi</name>
    <dbReference type="NCBI Taxonomy" id="267567"/>
    <lineage>
        <taxon>Eukaryota</taxon>
        <taxon>Sar</taxon>
        <taxon>Stramenopiles</taxon>
        <taxon>Ochrophyta</taxon>
        <taxon>Bacillariophyta</taxon>
        <taxon>Coscinodiscophyceae</taxon>
        <taxon>Thalassiosirophycidae</taxon>
        <taxon>Thalassiosirales</taxon>
        <taxon>Skeletonemataceae</taxon>
        <taxon>Skeletonema</taxon>
        <taxon>Skeletonema marinoi-dohrnii complex</taxon>
    </lineage>
</organism>
<evidence type="ECO:0000256" key="5">
    <source>
        <dbReference type="ARBA" id="ARBA00022679"/>
    </source>
</evidence>
<keyword evidence="11 13" id="KW-0324">Glycolysis</keyword>
<gene>
    <name evidence="18" type="ORF">QTG54_000177</name>
</gene>
<evidence type="ECO:0000259" key="16">
    <source>
        <dbReference type="Pfam" id="PF00224"/>
    </source>
</evidence>
<keyword evidence="12 18" id="KW-0670">Pyruvate</keyword>
<dbReference type="GO" id="GO:0000287">
    <property type="term" value="F:magnesium ion binding"/>
    <property type="evidence" value="ECO:0007669"/>
    <property type="project" value="InterPro"/>
</dbReference>
<evidence type="ECO:0000256" key="7">
    <source>
        <dbReference type="ARBA" id="ARBA00022741"/>
    </source>
</evidence>
<dbReference type="PANTHER" id="PTHR11817">
    <property type="entry name" value="PYRUVATE KINASE"/>
    <property type="match status" value="1"/>
</dbReference>
<name>A0AAD8YKT7_9STRA</name>
<accession>A0AAD8YKT7</accession>
<keyword evidence="7" id="KW-0547">Nucleotide-binding</keyword>
<dbReference type="GO" id="GO:0005524">
    <property type="term" value="F:ATP binding"/>
    <property type="evidence" value="ECO:0007669"/>
    <property type="project" value="UniProtKB-KW"/>
</dbReference>
<dbReference type="SUPFAM" id="SSF51621">
    <property type="entry name" value="Phosphoenolpyruvate/pyruvate domain"/>
    <property type="match status" value="1"/>
</dbReference>
<feature type="compositionally biased region" description="Low complexity" evidence="14">
    <location>
        <begin position="142"/>
        <end position="153"/>
    </location>
</feature>
<evidence type="ECO:0000256" key="14">
    <source>
        <dbReference type="SAM" id="MobiDB-lite"/>
    </source>
</evidence>
<dbReference type="GO" id="GO:0030955">
    <property type="term" value="F:potassium ion binding"/>
    <property type="evidence" value="ECO:0007669"/>
    <property type="project" value="InterPro"/>
</dbReference>
<comment type="caution">
    <text evidence="18">The sequence shown here is derived from an EMBL/GenBank/DDBJ whole genome shotgun (WGS) entry which is preliminary data.</text>
</comment>
<dbReference type="EMBL" id="JATAAI010000001">
    <property type="protein sequence ID" value="KAK1748238.1"/>
    <property type="molecule type" value="Genomic_DNA"/>
</dbReference>
<dbReference type="NCBIfam" id="NF004978">
    <property type="entry name" value="PRK06354.1"/>
    <property type="match status" value="1"/>
</dbReference>
<dbReference type="Gene3D" id="3.40.1380.20">
    <property type="entry name" value="Pyruvate kinase, C-terminal domain"/>
    <property type="match status" value="1"/>
</dbReference>
<dbReference type="NCBIfam" id="TIGR01064">
    <property type="entry name" value="pyruv_kin"/>
    <property type="match status" value="1"/>
</dbReference>
<evidence type="ECO:0000256" key="11">
    <source>
        <dbReference type="ARBA" id="ARBA00023152"/>
    </source>
</evidence>
<dbReference type="InterPro" id="IPR015806">
    <property type="entry name" value="Pyrv_Knase_insert_dom_sf"/>
</dbReference>
<dbReference type="InterPro" id="IPR001697">
    <property type="entry name" value="Pyr_Knase"/>
</dbReference>
<dbReference type="EC" id="2.7.1.40" evidence="4 13"/>
<evidence type="ECO:0000256" key="3">
    <source>
        <dbReference type="ARBA" id="ARBA00008663"/>
    </source>
</evidence>
<dbReference type="InterPro" id="IPR011037">
    <property type="entry name" value="Pyrv_Knase-like_insert_dom_sf"/>
</dbReference>
<dbReference type="Pfam" id="PF02887">
    <property type="entry name" value="PK_C"/>
    <property type="match status" value="1"/>
</dbReference>
<feature type="chain" id="PRO_5042152463" description="Pyruvate kinase" evidence="15">
    <location>
        <begin position="20"/>
        <end position="655"/>
    </location>
</feature>
<comment type="catalytic activity">
    <reaction evidence="13">
        <text>pyruvate + ATP = phosphoenolpyruvate + ADP + H(+)</text>
        <dbReference type="Rhea" id="RHEA:18157"/>
        <dbReference type="ChEBI" id="CHEBI:15361"/>
        <dbReference type="ChEBI" id="CHEBI:15378"/>
        <dbReference type="ChEBI" id="CHEBI:30616"/>
        <dbReference type="ChEBI" id="CHEBI:58702"/>
        <dbReference type="ChEBI" id="CHEBI:456216"/>
        <dbReference type="EC" id="2.7.1.40"/>
    </reaction>
</comment>
<dbReference type="GO" id="GO:0004743">
    <property type="term" value="F:pyruvate kinase activity"/>
    <property type="evidence" value="ECO:0007669"/>
    <property type="project" value="UniProtKB-EC"/>
</dbReference>
<dbReference type="InterPro" id="IPR040442">
    <property type="entry name" value="Pyrv_kinase-like_dom_sf"/>
</dbReference>
<keyword evidence="19" id="KW-1185">Reference proteome</keyword>
<feature type="domain" description="Pyruvate kinase C-terminal" evidence="17">
    <location>
        <begin position="526"/>
        <end position="643"/>
    </location>
</feature>
<evidence type="ECO:0000256" key="10">
    <source>
        <dbReference type="ARBA" id="ARBA00022842"/>
    </source>
</evidence>
<dbReference type="Gene3D" id="3.20.20.60">
    <property type="entry name" value="Phosphoenolpyruvate-binding domains"/>
    <property type="match status" value="1"/>
</dbReference>
<dbReference type="Gene3D" id="2.40.33.10">
    <property type="entry name" value="PK beta-barrel domain-like"/>
    <property type="match status" value="1"/>
</dbReference>
<keyword evidence="9" id="KW-0067">ATP-binding</keyword>
<dbReference type="InterPro" id="IPR015793">
    <property type="entry name" value="Pyrv_Knase_brl"/>
</dbReference>
<dbReference type="AlphaFoldDB" id="A0AAD8YKT7"/>
<comment type="pathway">
    <text evidence="2 13">Carbohydrate degradation; glycolysis; pyruvate from D-glyceraldehyde 3-phosphate: step 5/5.</text>
</comment>
<keyword evidence="6" id="KW-0479">Metal-binding</keyword>
<dbReference type="Pfam" id="PF00224">
    <property type="entry name" value="PK"/>
    <property type="match status" value="1"/>
</dbReference>
<comment type="cofactor">
    <cofactor evidence="1">
        <name>K(+)</name>
        <dbReference type="ChEBI" id="CHEBI:29103"/>
    </cofactor>
</comment>
<evidence type="ECO:0000256" key="12">
    <source>
        <dbReference type="ARBA" id="ARBA00023317"/>
    </source>
</evidence>
<evidence type="ECO:0000256" key="4">
    <source>
        <dbReference type="ARBA" id="ARBA00012142"/>
    </source>
</evidence>
<feature type="signal peptide" evidence="15">
    <location>
        <begin position="1"/>
        <end position="19"/>
    </location>
</feature>
<proteinExistence type="inferred from homology"/>
<dbReference type="GO" id="GO:0016301">
    <property type="term" value="F:kinase activity"/>
    <property type="evidence" value="ECO:0007669"/>
    <property type="project" value="UniProtKB-KW"/>
</dbReference>
<dbReference type="FunFam" id="2.40.33.10:FF:000001">
    <property type="entry name" value="Pyruvate kinase"/>
    <property type="match status" value="1"/>
</dbReference>
<keyword evidence="8 13" id="KW-0418">Kinase</keyword>
<evidence type="ECO:0000256" key="13">
    <source>
        <dbReference type="RuleBase" id="RU000504"/>
    </source>
</evidence>
<keyword evidence="5 13" id="KW-0808">Transferase</keyword>
<evidence type="ECO:0000256" key="8">
    <source>
        <dbReference type="ARBA" id="ARBA00022777"/>
    </source>
</evidence>
<reference evidence="18" key="1">
    <citation type="submission" date="2023-06" db="EMBL/GenBank/DDBJ databases">
        <title>Survivors Of The Sea: Transcriptome response of Skeletonema marinoi to long-term dormancy.</title>
        <authorList>
            <person name="Pinder M.I.M."/>
            <person name="Kourtchenko O."/>
            <person name="Robertson E.K."/>
            <person name="Larsson T."/>
            <person name="Maumus F."/>
            <person name="Osuna-Cruz C.M."/>
            <person name="Vancaester E."/>
            <person name="Stenow R."/>
            <person name="Vandepoele K."/>
            <person name="Ploug H."/>
            <person name="Bruchert V."/>
            <person name="Godhe A."/>
            <person name="Topel M."/>
        </authorList>
    </citation>
    <scope>NUCLEOTIDE SEQUENCE</scope>
    <source>
        <strain evidence="18">R05AC</strain>
    </source>
</reference>
<evidence type="ECO:0000256" key="6">
    <source>
        <dbReference type="ARBA" id="ARBA00022723"/>
    </source>
</evidence>
<dbReference type="PRINTS" id="PR01050">
    <property type="entry name" value="PYRUVTKNASE"/>
</dbReference>
<dbReference type="SUPFAM" id="SSF50800">
    <property type="entry name" value="PK beta-barrel domain-like"/>
    <property type="match status" value="1"/>
</dbReference>
<dbReference type="SUPFAM" id="SSF52935">
    <property type="entry name" value="PK C-terminal domain-like"/>
    <property type="match status" value="1"/>
</dbReference>
<feature type="region of interest" description="Disordered" evidence="14">
    <location>
        <begin position="142"/>
        <end position="162"/>
    </location>
</feature>
<keyword evidence="15" id="KW-0732">Signal</keyword>
<dbReference type="InterPro" id="IPR036918">
    <property type="entry name" value="Pyrv_Knase_C_sf"/>
</dbReference>
<dbReference type="InterPro" id="IPR015813">
    <property type="entry name" value="Pyrv/PenolPyrv_kinase-like_dom"/>
</dbReference>
<evidence type="ECO:0000256" key="9">
    <source>
        <dbReference type="ARBA" id="ARBA00022840"/>
    </source>
</evidence>